<organism evidence="10 11">
    <name type="scientific">Brassica oleracea var. oleracea</name>
    <dbReference type="NCBI Taxonomy" id="109376"/>
    <lineage>
        <taxon>Eukaryota</taxon>
        <taxon>Viridiplantae</taxon>
        <taxon>Streptophyta</taxon>
        <taxon>Embryophyta</taxon>
        <taxon>Tracheophyta</taxon>
        <taxon>Spermatophyta</taxon>
        <taxon>Magnoliopsida</taxon>
        <taxon>eudicotyledons</taxon>
        <taxon>Gunneridae</taxon>
        <taxon>Pentapetalae</taxon>
        <taxon>rosids</taxon>
        <taxon>malvids</taxon>
        <taxon>Brassicales</taxon>
        <taxon>Brassicaceae</taxon>
        <taxon>Brassiceae</taxon>
        <taxon>Brassica</taxon>
    </lineage>
</organism>
<dbReference type="STRING" id="109376.A0A0D3A664"/>
<dbReference type="HAMAP" id="MF_01401">
    <property type="entry name" value="MsrA"/>
    <property type="match status" value="1"/>
</dbReference>
<dbReference type="InterPro" id="IPR050162">
    <property type="entry name" value="MsrA_MetSO_reductase"/>
</dbReference>
<comment type="similarity">
    <text evidence="1">Belongs to the MsrA Met sulfoxide reductase family.</text>
</comment>
<evidence type="ECO:0000259" key="9">
    <source>
        <dbReference type="Pfam" id="PF01625"/>
    </source>
</evidence>
<keyword evidence="11" id="KW-1185">Reference proteome</keyword>
<dbReference type="Gramene" id="Bo1g039720.1">
    <property type="protein sequence ID" value="Bo1g039720.1"/>
    <property type="gene ID" value="Bo1g039720"/>
</dbReference>
<sequence>MLSIVASPPVISAVSLSKPLQSLAKAALSLSKRAKPTSPFPKTARSISVYKSPMNNLFTRLGFGSRPQPDPASSAIAQGPDDDVPSPGQQFAQFGAGCFWGAELAYQRVPGVTKTEVGYSHGFVDNPTYEDVCSETTGHNEIVRVQYDPKEVSFESLLDVFWKRHDPTTLNRQGNDVGTRYRSGIYFYTDEQEKLAREAMEKQQKILNRKIVTEILPATKFYRAENYHQQYLAKGGRMGLSQSAEKGCNDPIRCYG</sequence>
<dbReference type="KEGG" id="boe:106325971"/>
<dbReference type="eggNOG" id="KOG1635">
    <property type="taxonomic scope" value="Eukaryota"/>
</dbReference>
<accession>A0A0D3A664</accession>
<protein>
    <recommendedName>
        <fullName evidence="2">peptide-methionine (S)-S-oxide reductase</fullName>
        <ecNumber evidence="2">1.8.4.11</ecNumber>
    </recommendedName>
    <alternativeName>
        <fullName evidence="5">Peptide-methionine (S)-S-oxide reductase</fullName>
    </alternativeName>
    <alternativeName>
        <fullName evidence="4">Protein-methionine-S-oxide reductase</fullName>
    </alternativeName>
</protein>
<dbReference type="OMA" id="RYRCGRD"/>
<dbReference type="Proteomes" id="UP000032141">
    <property type="component" value="Chromosome C1"/>
</dbReference>
<evidence type="ECO:0000256" key="7">
    <source>
        <dbReference type="ARBA" id="ARBA00048782"/>
    </source>
</evidence>
<dbReference type="RefSeq" id="XP_013619504.1">
    <property type="nucleotide sequence ID" value="XM_013764050.1"/>
</dbReference>
<proteinExistence type="inferred from homology"/>
<evidence type="ECO:0000256" key="4">
    <source>
        <dbReference type="ARBA" id="ARBA00030273"/>
    </source>
</evidence>
<evidence type="ECO:0000313" key="11">
    <source>
        <dbReference type="Proteomes" id="UP000032141"/>
    </source>
</evidence>
<dbReference type="PANTHER" id="PTHR42799:SF2">
    <property type="entry name" value="MITOCHONDRIAL PEPTIDE METHIONINE SULFOXIDE REDUCTASE"/>
    <property type="match status" value="1"/>
</dbReference>
<evidence type="ECO:0000256" key="3">
    <source>
        <dbReference type="ARBA" id="ARBA00023002"/>
    </source>
</evidence>
<dbReference type="AlphaFoldDB" id="A0A0D3A664"/>
<dbReference type="GeneID" id="106325971"/>
<dbReference type="GO" id="GO:0005737">
    <property type="term" value="C:cytoplasm"/>
    <property type="evidence" value="ECO:0007669"/>
    <property type="project" value="TreeGrafter"/>
</dbReference>
<dbReference type="HOGENOM" id="CLU_031040_3_1_1"/>
<dbReference type="GO" id="GO:0008113">
    <property type="term" value="F:peptide-methionine (S)-S-oxide reductase activity"/>
    <property type="evidence" value="ECO:0007669"/>
    <property type="project" value="UniProtKB-EC"/>
</dbReference>
<dbReference type="PANTHER" id="PTHR42799">
    <property type="entry name" value="MITOCHONDRIAL PEPTIDE METHIONINE SULFOXIDE REDUCTASE"/>
    <property type="match status" value="1"/>
</dbReference>
<reference evidence="10 11" key="1">
    <citation type="journal article" date="2014" name="Genome Biol.">
        <title>Transcriptome and methylome profiling reveals relics of genome dominance in the mesopolyploid Brassica oleracea.</title>
        <authorList>
            <person name="Parkin I.A."/>
            <person name="Koh C."/>
            <person name="Tang H."/>
            <person name="Robinson S.J."/>
            <person name="Kagale S."/>
            <person name="Clarke W.E."/>
            <person name="Town C.D."/>
            <person name="Nixon J."/>
            <person name="Krishnakumar V."/>
            <person name="Bidwell S.L."/>
            <person name="Denoeud F."/>
            <person name="Belcram H."/>
            <person name="Links M.G."/>
            <person name="Just J."/>
            <person name="Clarke C."/>
            <person name="Bender T."/>
            <person name="Huebert T."/>
            <person name="Mason A.S."/>
            <person name="Pires J.C."/>
            <person name="Barker G."/>
            <person name="Moore J."/>
            <person name="Walley P.G."/>
            <person name="Manoli S."/>
            <person name="Batley J."/>
            <person name="Edwards D."/>
            <person name="Nelson M.N."/>
            <person name="Wang X."/>
            <person name="Paterson A.H."/>
            <person name="King G."/>
            <person name="Bancroft I."/>
            <person name="Chalhoub B."/>
            <person name="Sharpe A.G."/>
        </authorList>
    </citation>
    <scope>NUCLEOTIDE SEQUENCE</scope>
    <source>
        <strain evidence="10 11">cv. TO1000</strain>
    </source>
</reference>
<dbReference type="Pfam" id="PF01625">
    <property type="entry name" value="PMSR"/>
    <property type="match status" value="1"/>
</dbReference>
<dbReference type="NCBIfam" id="TIGR00401">
    <property type="entry name" value="msrA"/>
    <property type="match status" value="1"/>
</dbReference>
<comment type="catalytic activity">
    <reaction evidence="6">
        <text>L-methionyl-[protein] + [thioredoxin]-disulfide + H2O = L-methionyl-(S)-S-oxide-[protein] + [thioredoxin]-dithiol</text>
        <dbReference type="Rhea" id="RHEA:14217"/>
        <dbReference type="Rhea" id="RHEA-COMP:10698"/>
        <dbReference type="Rhea" id="RHEA-COMP:10700"/>
        <dbReference type="Rhea" id="RHEA-COMP:12313"/>
        <dbReference type="Rhea" id="RHEA-COMP:12315"/>
        <dbReference type="ChEBI" id="CHEBI:15377"/>
        <dbReference type="ChEBI" id="CHEBI:16044"/>
        <dbReference type="ChEBI" id="CHEBI:29950"/>
        <dbReference type="ChEBI" id="CHEBI:44120"/>
        <dbReference type="ChEBI" id="CHEBI:50058"/>
        <dbReference type="EC" id="1.8.4.11"/>
    </reaction>
</comment>
<dbReference type="InterPro" id="IPR036509">
    <property type="entry name" value="Met_Sox_Rdtase_MsrA_sf"/>
</dbReference>
<dbReference type="GO" id="GO:0034599">
    <property type="term" value="P:cellular response to oxidative stress"/>
    <property type="evidence" value="ECO:0007669"/>
    <property type="project" value="TreeGrafter"/>
</dbReference>
<dbReference type="FunFam" id="3.30.1060.10:FF:000002">
    <property type="entry name" value="Peptide methionine sulfoxide reductase"/>
    <property type="match status" value="1"/>
</dbReference>
<evidence type="ECO:0000256" key="6">
    <source>
        <dbReference type="ARBA" id="ARBA00047806"/>
    </source>
</evidence>
<dbReference type="Gene3D" id="3.30.1060.10">
    <property type="entry name" value="Peptide methionine sulphoxide reductase MsrA"/>
    <property type="match status" value="1"/>
</dbReference>
<dbReference type="EC" id="1.8.4.11" evidence="2"/>
<evidence type="ECO:0000256" key="5">
    <source>
        <dbReference type="ARBA" id="ARBA00030643"/>
    </source>
</evidence>
<feature type="domain" description="Peptide methionine sulphoxide reductase MsrA" evidence="9">
    <location>
        <begin position="92"/>
        <end position="234"/>
    </location>
</feature>
<evidence type="ECO:0000313" key="10">
    <source>
        <dbReference type="EnsemblPlants" id="Bo1g039720.1"/>
    </source>
</evidence>
<evidence type="ECO:0000256" key="2">
    <source>
        <dbReference type="ARBA" id="ARBA00012502"/>
    </source>
</evidence>
<dbReference type="OrthoDB" id="77405at2759"/>
<feature type="region of interest" description="Disordered" evidence="8">
    <location>
        <begin position="62"/>
        <end position="87"/>
    </location>
</feature>
<comment type="catalytic activity">
    <reaction evidence="7">
        <text>[thioredoxin]-disulfide + L-methionine + H2O = L-methionine (S)-S-oxide + [thioredoxin]-dithiol</text>
        <dbReference type="Rhea" id="RHEA:19993"/>
        <dbReference type="Rhea" id="RHEA-COMP:10698"/>
        <dbReference type="Rhea" id="RHEA-COMP:10700"/>
        <dbReference type="ChEBI" id="CHEBI:15377"/>
        <dbReference type="ChEBI" id="CHEBI:29950"/>
        <dbReference type="ChEBI" id="CHEBI:50058"/>
        <dbReference type="ChEBI" id="CHEBI:57844"/>
        <dbReference type="ChEBI" id="CHEBI:58772"/>
        <dbReference type="EC" id="1.8.4.11"/>
    </reaction>
</comment>
<dbReference type="SUPFAM" id="SSF55068">
    <property type="entry name" value="Peptide methionine sulfoxide reductase"/>
    <property type="match status" value="1"/>
</dbReference>
<reference evidence="10" key="2">
    <citation type="submission" date="2015-03" db="UniProtKB">
        <authorList>
            <consortium name="EnsemblPlants"/>
        </authorList>
    </citation>
    <scope>IDENTIFICATION</scope>
</reference>
<dbReference type="InterPro" id="IPR002569">
    <property type="entry name" value="Met_Sox_Rdtase_MsrA_dom"/>
</dbReference>
<evidence type="ECO:0000256" key="1">
    <source>
        <dbReference type="ARBA" id="ARBA00005591"/>
    </source>
</evidence>
<name>A0A0D3A664_BRAOL</name>
<keyword evidence="3" id="KW-0560">Oxidoreductase</keyword>
<evidence type="ECO:0000256" key="8">
    <source>
        <dbReference type="SAM" id="MobiDB-lite"/>
    </source>
</evidence>
<dbReference type="EnsemblPlants" id="Bo1g039720.1">
    <property type="protein sequence ID" value="Bo1g039720.1"/>
    <property type="gene ID" value="Bo1g039720"/>
</dbReference>